<keyword evidence="2" id="KW-0489">Methyltransferase</keyword>
<dbReference type="EMBL" id="CABDUW010003575">
    <property type="protein sequence ID" value="VTJ89442.1"/>
    <property type="molecule type" value="Genomic_DNA"/>
</dbReference>
<comment type="caution">
    <text evidence="9">The sequence shown here is derived from an EMBL/GenBank/DDBJ whole genome shotgun (WGS) entry which is preliminary data.</text>
</comment>
<comment type="cofactor">
    <cofactor evidence="1">
        <name>a divalent metal cation</name>
        <dbReference type="ChEBI" id="CHEBI:60240"/>
    </cofactor>
</comment>
<gene>
    <name evidence="9" type="ORF">MONAX_5E037280</name>
</gene>
<dbReference type="GO" id="GO:0008171">
    <property type="term" value="F:O-methyltransferase activity"/>
    <property type="evidence" value="ECO:0007669"/>
    <property type="project" value="InterPro"/>
</dbReference>
<dbReference type="AlphaFoldDB" id="A0A5E4D8E1"/>
<dbReference type="InterPro" id="IPR003697">
    <property type="entry name" value="Maf-like"/>
</dbReference>
<dbReference type="SUPFAM" id="SSF53335">
    <property type="entry name" value="S-adenosyl-L-methionine-dependent methyltransferases"/>
    <property type="match status" value="1"/>
</dbReference>
<sequence length="631" mass="67983">MALCPVIGKLLHKRVVLASASPRRQEILSNAGLRFEVVPSKFKETLSKASFPSPYAYAIETAKQKALEVAHRLHQKDLRTPDVVIGADTIVAVDGLVLEKPVDKQDAYHMLSRLSGKEHSVFTGVAIVHCTTADRLLETQVSEFYEETRVTFSELSEDLLWEYIHSGEPMDKAGGYGIQSLGGMLVESVRGDFLNVVGFPLNRFCKQLAELYYPPRGQDVRRVKHDSIPPVDSFETLGDLDAGDPGPVQSHVDPGAGPGSPGSLRGELEAEGDPPARGSSEASCNGAVEAQPPFPAGLLDLIDGFKVSKALFTACRLKVFDLLSDGAPRGAADVARAVDASVCGTRRLLEVCVALGLLRKTEQGYSNTELAGRHLVSGGARSLHGLILHSDQRTWDLFSHLERTLREGPRPHGGAPGGQDGQPGDQVGPPCRETQLQALKAAHTLSSLTARRLASAFDLSRFSSACLLGGCRGALAWELARECPRLEVTVLDVPDELEQVSCFQPQGRPTARVSLVPGDPSRDALPTADLYLLPRLPPDWPDDKVHQLLRRVAGCCRPGGGLLLAEVALDEDPGAARRGLRPKLDLLVQTPGRDWTLGEGRRLLEQHGFGDMQVAPAGDLPGAVLGIRMRP</sequence>
<protein>
    <recommendedName>
        <fullName evidence="11">Acetylserotonin O-methyltransferase dimerisation domain-containing protein</fullName>
    </recommendedName>
</protein>
<dbReference type="PANTHER" id="PTHR43213:SF5">
    <property type="entry name" value="BIFUNCTIONAL DTTP_UTP PYROPHOSPHATASE_METHYLTRANSFERASE PROTEIN-RELATED"/>
    <property type="match status" value="1"/>
</dbReference>
<evidence type="ECO:0000256" key="6">
    <source>
        <dbReference type="SAM" id="MobiDB-lite"/>
    </source>
</evidence>
<evidence type="ECO:0000259" key="8">
    <source>
        <dbReference type="Pfam" id="PF08100"/>
    </source>
</evidence>
<dbReference type="Pfam" id="PF00891">
    <property type="entry name" value="Methyltransf_2"/>
    <property type="match status" value="1"/>
</dbReference>
<dbReference type="InterPro" id="IPR036388">
    <property type="entry name" value="WH-like_DNA-bd_sf"/>
</dbReference>
<evidence type="ECO:0000256" key="5">
    <source>
        <dbReference type="ARBA" id="ARBA00022801"/>
    </source>
</evidence>
<feature type="domain" description="O-methyltransferase dimerisation" evidence="8">
    <location>
        <begin position="299"/>
        <end position="376"/>
    </location>
</feature>
<keyword evidence="5" id="KW-0378">Hydrolase</keyword>
<dbReference type="InterPro" id="IPR029001">
    <property type="entry name" value="ITPase-like_fam"/>
</dbReference>
<feature type="region of interest" description="Disordered" evidence="6">
    <location>
        <begin position="234"/>
        <end position="287"/>
    </location>
</feature>
<dbReference type="SUPFAM" id="SSF52972">
    <property type="entry name" value="ITPase-like"/>
    <property type="match status" value="1"/>
</dbReference>
<evidence type="ECO:0000256" key="2">
    <source>
        <dbReference type="ARBA" id="ARBA00022603"/>
    </source>
</evidence>
<dbReference type="HAMAP" id="MF_00528">
    <property type="entry name" value="Maf"/>
    <property type="match status" value="1"/>
</dbReference>
<dbReference type="NCBIfam" id="TIGR00172">
    <property type="entry name" value="maf"/>
    <property type="match status" value="1"/>
</dbReference>
<evidence type="ECO:0000256" key="1">
    <source>
        <dbReference type="ARBA" id="ARBA00001968"/>
    </source>
</evidence>
<dbReference type="CDD" id="cd00555">
    <property type="entry name" value="Maf"/>
    <property type="match status" value="1"/>
</dbReference>
<dbReference type="Proteomes" id="UP000335636">
    <property type="component" value="Unassembled WGS sequence"/>
</dbReference>
<evidence type="ECO:0000256" key="3">
    <source>
        <dbReference type="ARBA" id="ARBA00022679"/>
    </source>
</evidence>
<reference evidence="9" key="1">
    <citation type="submission" date="2019-04" db="EMBL/GenBank/DDBJ databases">
        <authorList>
            <person name="Alioto T."/>
            <person name="Alioto T."/>
        </authorList>
    </citation>
    <scope>NUCLEOTIDE SEQUENCE [LARGE SCALE GENOMIC DNA]</scope>
</reference>
<dbReference type="InterPro" id="IPR012967">
    <property type="entry name" value="COMT_dimerisation"/>
</dbReference>
<dbReference type="GO" id="GO:0046983">
    <property type="term" value="F:protein dimerization activity"/>
    <property type="evidence" value="ECO:0007669"/>
    <property type="project" value="InterPro"/>
</dbReference>
<dbReference type="FunFam" id="3.90.950.10:FF:000020">
    <property type="entry name" value="Probable bifunctional dTTP/UTP pyrophosphatase/methyltransferase protein"/>
    <property type="match status" value="1"/>
</dbReference>
<name>A0A5E4D8E1_MARMO</name>
<dbReference type="Pfam" id="PF08100">
    <property type="entry name" value="Dimerisation"/>
    <property type="match status" value="1"/>
</dbReference>
<keyword evidence="4" id="KW-0949">S-adenosyl-L-methionine</keyword>
<organism evidence="9 10">
    <name type="scientific">Marmota monax</name>
    <name type="common">Woodchuck</name>
    <dbReference type="NCBI Taxonomy" id="9995"/>
    <lineage>
        <taxon>Eukaryota</taxon>
        <taxon>Metazoa</taxon>
        <taxon>Chordata</taxon>
        <taxon>Craniata</taxon>
        <taxon>Vertebrata</taxon>
        <taxon>Euteleostomi</taxon>
        <taxon>Mammalia</taxon>
        <taxon>Eutheria</taxon>
        <taxon>Euarchontoglires</taxon>
        <taxon>Glires</taxon>
        <taxon>Rodentia</taxon>
        <taxon>Sciuromorpha</taxon>
        <taxon>Sciuridae</taxon>
        <taxon>Xerinae</taxon>
        <taxon>Marmotini</taxon>
        <taxon>Marmota</taxon>
    </lineage>
</organism>
<feature type="region of interest" description="Disordered" evidence="6">
    <location>
        <begin position="406"/>
        <end position="430"/>
    </location>
</feature>
<evidence type="ECO:0000313" key="10">
    <source>
        <dbReference type="Proteomes" id="UP000335636"/>
    </source>
</evidence>
<dbReference type="SUPFAM" id="SSF46785">
    <property type="entry name" value="Winged helix' DNA-binding domain"/>
    <property type="match status" value="1"/>
</dbReference>
<dbReference type="FunFam" id="1.10.10.10:FF:000358">
    <property type="entry name" value="Acetylserotonin O-methyltransferase"/>
    <property type="match status" value="1"/>
</dbReference>
<dbReference type="Pfam" id="PF02545">
    <property type="entry name" value="Maf"/>
    <property type="match status" value="1"/>
</dbReference>
<dbReference type="InterPro" id="IPR029063">
    <property type="entry name" value="SAM-dependent_MTases_sf"/>
</dbReference>
<dbReference type="InterPro" id="IPR036390">
    <property type="entry name" value="WH_DNA-bd_sf"/>
</dbReference>
<proteinExistence type="inferred from homology"/>
<evidence type="ECO:0000256" key="4">
    <source>
        <dbReference type="ARBA" id="ARBA00022691"/>
    </source>
</evidence>
<dbReference type="Gene3D" id="3.40.50.150">
    <property type="entry name" value="Vaccinia Virus protein VP39"/>
    <property type="match status" value="1"/>
</dbReference>
<dbReference type="PROSITE" id="PS51683">
    <property type="entry name" value="SAM_OMT_II"/>
    <property type="match status" value="1"/>
</dbReference>
<feature type="domain" description="O-methyltransferase C-terminal" evidence="7">
    <location>
        <begin position="435"/>
        <end position="609"/>
    </location>
</feature>
<dbReference type="Gene3D" id="3.90.950.10">
    <property type="match status" value="1"/>
</dbReference>
<accession>A0A5E4D8E1</accession>
<evidence type="ECO:0008006" key="11">
    <source>
        <dbReference type="Google" id="ProtNLM"/>
    </source>
</evidence>
<dbReference type="GO" id="GO:0047429">
    <property type="term" value="F:nucleoside triphosphate diphosphatase activity"/>
    <property type="evidence" value="ECO:0007669"/>
    <property type="project" value="InterPro"/>
</dbReference>
<dbReference type="InterPro" id="IPR016461">
    <property type="entry name" value="COMT-like"/>
</dbReference>
<dbReference type="GO" id="GO:0032259">
    <property type="term" value="P:methylation"/>
    <property type="evidence" value="ECO:0007669"/>
    <property type="project" value="UniProtKB-KW"/>
</dbReference>
<dbReference type="Gene3D" id="1.10.10.10">
    <property type="entry name" value="Winged helix-like DNA-binding domain superfamily/Winged helix DNA-binding domain"/>
    <property type="match status" value="1"/>
</dbReference>
<keyword evidence="10" id="KW-1185">Reference proteome</keyword>
<keyword evidence="3" id="KW-0808">Transferase</keyword>
<dbReference type="InterPro" id="IPR001077">
    <property type="entry name" value="COMT_C"/>
</dbReference>
<dbReference type="PANTHER" id="PTHR43213">
    <property type="entry name" value="BIFUNCTIONAL DTTP/UTP PYROPHOSPHATASE/METHYLTRANSFERASE PROTEIN-RELATED"/>
    <property type="match status" value="1"/>
</dbReference>
<evidence type="ECO:0000313" key="9">
    <source>
        <dbReference type="EMBL" id="VTJ89442.1"/>
    </source>
</evidence>
<evidence type="ECO:0000259" key="7">
    <source>
        <dbReference type="Pfam" id="PF00891"/>
    </source>
</evidence>